<comment type="subcellular location">
    <subcellularLocation>
        <location evidence="1">Cytoplasm</location>
        <location evidence="1">Cytoskeleton</location>
    </subcellularLocation>
</comment>
<dbReference type="PANTHER" id="PTHR24107">
    <property type="entry name" value="YNEIN REGULATORY COMPLEX SUBUNIT 5"/>
    <property type="match status" value="1"/>
</dbReference>
<accession>A0A485KEE1</accession>
<dbReference type="GO" id="GO:0005856">
    <property type="term" value="C:cytoskeleton"/>
    <property type="evidence" value="ECO:0007669"/>
    <property type="project" value="UniProtKB-SubCell"/>
</dbReference>
<evidence type="ECO:0000313" key="4">
    <source>
        <dbReference type="EMBL" id="KAF0715116.1"/>
    </source>
</evidence>
<evidence type="ECO:0000256" key="1">
    <source>
        <dbReference type="ARBA" id="ARBA00004245"/>
    </source>
</evidence>
<dbReference type="Pfam" id="PF13516">
    <property type="entry name" value="LRR_6"/>
    <property type="match status" value="1"/>
</dbReference>
<reference evidence="4" key="2">
    <citation type="submission" date="2019-06" db="EMBL/GenBank/DDBJ databases">
        <title>Genomics analysis of Aphanomyces spp. identifies a new class of oomycete effector associated with host adaptation.</title>
        <authorList>
            <person name="Gaulin E."/>
        </authorList>
    </citation>
    <scope>NUCLEOTIDE SEQUENCE</scope>
    <source>
        <strain evidence="4">CBS 578.67</strain>
    </source>
</reference>
<dbReference type="Gene3D" id="3.80.10.10">
    <property type="entry name" value="Ribonuclease Inhibitor"/>
    <property type="match status" value="1"/>
</dbReference>
<sequence>MISPVPPRLPSELLLKIVLWLPDAASLFSVLEVLGTADQRGPFFESLWQLGSSFVDRDHLWPSLALTEMLSTPGCHTLVESVIDSYAHVQSICPSATIAWRASFPSSPSNALVHSIPIPLNEWFDLWVQLPLTELTITSFYDDTTPALPFIAATFLDSVLPQLRRLVRLQCEGDGVGLLSIFEMAAASTTLEEIDIRLAAAPPLTETQLVHATQWLSSLIVRRFYVPFLALEPTVPPTVRNAWDLSQLKSEMLPTTFAFRELHLSRVLTPSGLVSLAHAIRHSTRMDGLTVNEFAFLFGGAYAPAFGVLFDSVADSNVRELDVSRCRLADSHWPLLGPIFERSKNLRHVTLSNNGISNEGLVWIARAIGTNTSIERLDLDGNTDVTVGGVVHLLSNCDFNRRGSFLLNLGFTSYSVTEKIQLQTLAGELRVDLYL</sequence>
<protein>
    <submittedName>
        <fullName evidence="5">Aste57867_3561 protein</fullName>
    </submittedName>
</protein>
<dbReference type="InterPro" id="IPR052410">
    <property type="entry name" value="DRC5"/>
</dbReference>
<evidence type="ECO:0000256" key="2">
    <source>
        <dbReference type="ARBA" id="ARBA00022490"/>
    </source>
</evidence>
<dbReference type="InterPro" id="IPR001611">
    <property type="entry name" value="Leu-rich_rpt"/>
</dbReference>
<dbReference type="OrthoDB" id="341587at2759"/>
<dbReference type="Proteomes" id="UP000332933">
    <property type="component" value="Unassembled WGS sequence"/>
</dbReference>
<reference evidence="5 6" key="1">
    <citation type="submission" date="2019-03" db="EMBL/GenBank/DDBJ databases">
        <authorList>
            <person name="Gaulin E."/>
            <person name="Dumas B."/>
        </authorList>
    </citation>
    <scope>NUCLEOTIDE SEQUENCE [LARGE SCALE GENOMIC DNA]</scope>
    <source>
        <strain evidence="5">CBS 568.67</strain>
    </source>
</reference>
<evidence type="ECO:0000256" key="3">
    <source>
        <dbReference type="ARBA" id="ARBA00023212"/>
    </source>
</evidence>
<name>A0A485KEE1_9STRA</name>
<evidence type="ECO:0000313" key="6">
    <source>
        <dbReference type="Proteomes" id="UP000332933"/>
    </source>
</evidence>
<dbReference type="InterPro" id="IPR032675">
    <property type="entry name" value="LRR_dom_sf"/>
</dbReference>
<keyword evidence="3" id="KW-0206">Cytoskeleton</keyword>
<organism evidence="5 6">
    <name type="scientific">Aphanomyces stellatus</name>
    <dbReference type="NCBI Taxonomy" id="120398"/>
    <lineage>
        <taxon>Eukaryota</taxon>
        <taxon>Sar</taxon>
        <taxon>Stramenopiles</taxon>
        <taxon>Oomycota</taxon>
        <taxon>Saprolegniomycetes</taxon>
        <taxon>Saprolegniales</taxon>
        <taxon>Verrucalvaceae</taxon>
        <taxon>Aphanomyces</taxon>
    </lineage>
</organism>
<dbReference type="AlphaFoldDB" id="A0A485KEE1"/>
<dbReference type="EMBL" id="VJMH01000629">
    <property type="protein sequence ID" value="KAF0715116.1"/>
    <property type="molecule type" value="Genomic_DNA"/>
</dbReference>
<keyword evidence="6" id="KW-1185">Reference proteome</keyword>
<evidence type="ECO:0000313" key="5">
    <source>
        <dbReference type="EMBL" id="VFT80724.1"/>
    </source>
</evidence>
<gene>
    <name evidence="5" type="primary">Aste57867_3561</name>
    <name evidence="4" type="ORF">As57867_003550</name>
    <name evidence="5" type="ORF">ASTE57867_3561</name>
</gene>
<dbReference type="EMBL" id="CAADRA010000629">
    <property type="protein sequence ID" value="VFT80724.1"/>
    <property type="molecule type" value="Genomic_DNA"/>
</dbReference>
<dbReference type="SUPFAM" id="SSF52047">
    <property type="entry name" value="RNI-like"/>
    <property type="match status" value="1"/>
</dbReference>
<keyword evidence="2" id="KW-0963">Cytoplasm</keyword>
<dbReference type="PANTHER" id="PTHR24107:SF2">
    <property type="entry name" value="NLR FAMILY CARD DOMAIN CONTAINING 3"/>
    <property type="match status" value="1"/>
</dbReference>
<proteinExistence type="predicted"/>